<keyword evidence="2" id="KW-1185">Reference proteome</keyword>
<reference evidence="2" key="2">
    <citation type="submission" date="2015-01" db="EMBL/GenBank/DDBJ databases">
        <title>Evolutionary Origins and Diversification of the Mycorrhizal Mutualists.</title>
        <authorList>
            <consortium name="DOE Joint Genome Institute"/>
            <consortium name="Mycorrhizal Genomics Consortium"/>
            <person name="Kohler A."/>
            <person name="Kuo A."/>
            <person name="Nagy L.G."/>
            <person name="Floudas D."/>
            <person name="Copeland A."/>
            <person name="Barry K.W."/>
            <person name="Cichocki N."/>
            <person name="Veneault-Fourrey C."/>
            <person name="LaButti K."/>
            <person name="Lindquist E.A."/>
            <person name="Lipzen A."/>
            <person name="Lundell T."/>
            <person name="Morin E."/>
            <person name="Murat C."/>
            <person name="Riley R."/>
            <person name="Ohm R."/>
            <person name="Sun H."/>
            <person name="Tunlid A."/>
            <person name="Henrissat B."/>
            <person name="Grigoriev I.V."/>
            <person name="Hibbett D.S."/>
            <person name="Martin F."/>
        </authorList>
    </citation>
    <scope>NUCLEOTIDE SEQUENCE [LARGE SCALE GENOMIC DNA]</scope>
    <source>
        <strain evidence="2">LaAM-08-1</strain>
    </source>
</reference>
<proteinExistence type="predicted"/>
<accession>A0A0C9WZK4</accession>
<organism evidence="1 2">
    <name type="scientific">Laccaria amethystina LaAM-08-1</name>
    <dbReference type="NCBI Taxonomy" id="1095629"/>
    <lineage>
        <taxon>Eukaryota</taxon>
        <taxon>Fungi</taxon>
        <taxon>Dikarya</taxon>
        <taxon>Basidiomycota</taxon>
        <taxon>Agaricomycotina</taxon>
        <taxon>Agaricomycetes</taxon>
        <taxon>Agaricomycetidae</taxon>
        <taxon>Agaricales</taxon>
        <taxon>Agaricineae</taxon>
        <taxon>Hydnangiaceae</taxon>
        <taxon>Laccaria</taxon>
    </lineage>
</organism>
<evidence type="ECO:0000313" key="2">
    <source>
        <dbReference type="Proteomes" id="UP000054477"/>
    </source>
</evidence>
<dbReference type="HOGENOM" id="CLU_2333916_0_0_1"/>
<gene>
    <name evidence="1" type="ORF">K443DRAFT_675352</name>
</gene>
<dbReference type="Proteomes" id="UP000054477">
    <property type="component" value="Unassembled WGS sequence"/>
</dbReference>
<protein>
    <submittedName>
        <fullName evidence="1">Uncharacterized protein</fullName>
    </submittedName>
</protein>
<evidence type="ECO:0000313" key="1">
    <source>
        <dbReference type="EMBL" id="KIK05240.1"/>
    </source>
</evidence>
<dbReference type="AlphaFoldDB" id="A0A0C9WZK4"/>
<dbReference type="EMBL" id="KN838562">
    <property type="protein sequence ID" value="KIK05240.1"/>
    <property type="molecule type" value="Genomic_DNA"/>
</dbReference>
<name>A0A0C9WZK4_9AGAR</name>
<reference evidence="1 2" key="1">
    <citation type="submission" date="2014-04" db="EMBL/GenBank/DDBJ databases">
        <authorList>
            <consortium name="DOE Joint Genome Institute"/>
            <person name="Kuo A."/>
            <person name="Kohler A."/>
            <person name="Nagy L.G."/>
            <person name="Floudas D."/>
            <person name="Copeland A."/>
            <person name="Barry K.W."/>
            <person name="Cichocki N."/>
            <person name="Veneault-Fourrey C."/>
            <person name="LaButti K."/>
            <person name="Lindquist E.A."/>
            <person name="Lipzen A."/>
            <person name="Lundell T."/>
            <person name="Morin E."/>
            <person name="Murat C."/>
            <person name="Sun H."/>
            <person name="Tunlid A."/>
            <person name="Henrissat B."/>
            <person name="Grigoriev I.V."/>
            <person name="Hibbett D.S."/>
            <person name="Martin F."/>
            <person name="Nordberg H.P."/>
            <person name="Cantor M.N."/>
            <person name="Hua S.X."/>
        </authorList>
    </citation>
    <scope>NUCLEOTIDE SEQUENCE [LARGE SCALE GENOMIC DNA]</scope>
    <source>
        <strain evidence="1 2">LaAM-08-1</strain>
    </source>
</reference>
<sequence length="98" mass="10944">MEAIRKLVPSLGRSASTILEDDVKEILVASSKHLDRLRDFTRDAALEGRYAELGTRYETLKASPNPSTDEVKELRGDLKKFRDEVSLRKNEAVVASLG</sequence>